<dbReference type="PANTHER" id="PTHR21047:SF2">
    <property type="entry name" value="THYMIDINE DIPHOSPHO-4-KETO-RHAMNOSE 3,5-EPIMERASE"/>
    <property type="match status" value="1"/>
</dbReference>
<feature type="domain" description="RmlD-like substrate binding" evidence="1">
    <location>
        <begin position="195"/>
        <end position="471"/>
    </location>
</feature>
<dbReference type="Gene3D" id="2.60.120.10">
    <property type="entry name" value="Jelly Rolls"/>
    <property type="match status" value="1"/>
</dbReference>
<dbReference type="CDD" id="cd05254">
    <property type="entry name" value="dTDP_HR_like_SDR_e"/>
    <property type="match status" value="1"/>
</dbReference>
<evidence type="ECO:0000313" key="2">
    <source>
        <dbReference type="EMBL" id="CAD8525792.1"/>
    </source>
</evidence>
<dbReference type="Pfam" id="PF04321">
    <property type="entry name" value="RmlD_sub_bind"/>
    <property type="match status" value="1"/>
</dbReference>
<dbReference type="GO" id="GO:0008830">
    <property type="term" value="F:dTDP-4-dehydrorhamnose 3,5-epimerase activity"/>
    <property type="evidence" value="ECO:0007669"/>
    <property type="project" value="InterPro"/>
</dbReference>
<organism evidence="2">
    <name type="scientific">Micromonas pusilla</name>
    <name type="common">Picoplanktonic green alga</name>
    <name type="synonym">Chromulina pusilla</name>
    <dbReference type="NCBI Taxonomy" id="38833"/>
    <lineage>
        <taxon>Eukaryota</taxon>
        <taxon>Viridiplantae</taxon>
        <taxon>Chlorophyta</taxon>
        <taxon>Mamiellophyceae</taxon>
        <taxon>Mamiellales</taxon>
        <taxon>Mamiellaceae</taxon>
        <taxon>Micromonas</taxon>
    </lineage>
</organism>
<name>A0A7S0ILX9_MICPS</name>
<dbReference type="InterPro" id="IPR014710">
    <property type="entry name" value="RmlC-like_jellyroll"/>
</dbReference>
<dbReference type="SUPFAM" id="SSF51182">
    <property type="entry name" value="RmlC-like cupins"/>
    <property type="match status" value="1"/>
</dbReference>
<protein>
    <recommendedName>
        <fullName evidence="1">RmlD-like substrate binding domain-containing protein</fullName>
    </recommendedName>
</protein>
<sequence length="501" mass="55842">MSMTDQTGFTMLSVKGASVATLERFSDRRGYFQELFRIKKYPEELLPPDGFSQISLSFSRRGVLRGLHCSKYPKLVYVTRGRIYDVIVDFRPESPTFRRWCAVIVSEENRRQIHIPAGCGHGFFCEEDAEVLYLQGGVFEPQFERDVHPFDMTLDIKWPKLEGQDYIISEKDLNAPNFLERFGNELSPEIAPWRRVLVIGASGQVGGALVEAIGSEAVVGTFSNTPVDGFVRFDMQEAVRDPKLVDDLITLCHPEIVLICAGRTWVDGCENDKDLPHAVNSECPRLIARAAKKIGAKTVYYSTDYVFKGAVPGKVYSETDQTGPVNVYGISKLEGENAVLQEDANSLVLRTTGVFGPEAQGKNFVYQLCRSVAEGRKMMCASDSYGTPTYNRDLAAMTFGLLKEGKSGIYNCVGNETLDRFSFAVVVAKTFGFDTAYIQKVDSASLYESTKTKLGFAARRGKYLGLKNEKVLACLPNVQPKSMIEALQHWKHHPRGAELFG</sequence>
<evidence type="ECO:0000259" key="1">
    <source>
        <dbReference type="Pfam" id="PF04321"/>
    </source>
</evidence>
<dbReference type="SUPFAM" id="SSF51735">
    <property type="entry name" value="NAD(P)-binding Rossmann-fold domains"/>
    <property type="match status" value="1"/>
</dbReference>
<dbReference type="InterPro" id="IPR036291">
    <property type="entry name" value="NAD(P)-bd_dom_sf"/>
</dbReference>
<dbReference type="InterPro" id="IPR029903">
    <property type="entry name" value="RmlD-like-bd"/>
</dbReference>
<dbReference type="Pfam" id="PF00908">
    <property type="entry name" value="dTDP_sugar_isom"/>
    <property type="match status" value="1"/>
</dbReference>
<accession>A0A7S0ILX9</accession>
<dbReference type="GO" id="GO:0000271">
    <property type="term" value="P:polysaccharide biosynthetic process"/>
    <property type="evidence" value="ECO:0007669"/>
    <property type="project" value="TreeGrafter"/>
</dbReference>
<proteinExistence type="predicted"/>
<dbReference type="CDD" id="cd00438">
    <property type="entry name" value="cupin_RmlC"/>
    <property type="match status" value="1"/>
</dbReference>
<dbReference type="InterPro" id="IPR000888">
    <property type="entry name" value="RmlC-like"/>
</dbReference>
<dbReference type="InterPro" id="IPR011051">
    <property type="entry name" value="RmlC_Cupin_sf"/>
</dbReference>
<dbReference type="EMBL" id="HBEQ01014375">
    <property type="protein sequence ID" value="CAD8525792.1"/>
    <property type="molecule type" value="Transcribed_RNA"/>
</dbReference>
<dbReference type="GO" id="GO:0005829">
    <property type="term" value="C:cytosol"/>
    <property type="evidence" value="ECO:0007669"/>
    <property type="project" value="TreeGrafter"/>
</dbReference>
<dbReference type="Gene3D" id="3.40.50.720">
    <property type="entry name" value="NAD(P)-binding Rossmann-like Domain"/>
    <property type="match status" value="1"/>
</dbReference>
<dbReference type="AlphaFoldDB" id="A0A7S0ILX9"/>
<gene>
    <name evidence="2" type="ORF">MCOM1403_LOCUS11580</name>
</gene>
<reference evidence="2" key="1">
    <citation type="submission" date="2021-01" db="EMBL/GenBank/DDBJ databases">
        <authorList>
            <person name="Corre E."/>
            <person name="Pelletier E."/>
            <person name="Niang G."/>
            <person name="Scheremetjew M."/>
            <person name="Finn R."/>
            <person name="Kale V."/>
            <person name="Holt S."/>
            <person name="Cochrane G."/>
            <person name="Meng A."/>
            <person name="Brown T."/>
            <person name="Cohen L."/>
        </authorList>
    </citation>
    <scope>NUCLEOTIDE SEQUENCE</scope>
    <source>
        <strain evidence="2">CCMP1723</strain>
    </source>
</reference>
<dbReference type="PANTHER" id="PTHR21047">
    <property type="entry name" value="DTDP-6-DEOXY-D-GLUCOSE-3,5 EPIMERASE"/>
    <property type="match status" value="1"/>
</dbReference>